<dbReference type="EMBL" id="CM001887">
    <property type="protein sequence ID" value="EOY34037.1"/>
    <property type="molecule type" value="Genomic_DNA"/>
</dbReference>
<evidence type="ECO:0000313" key="3">
    <source>
        <dbReference type="Proteomes" id="UP000026915"/>
    </source>
</evidence>
<gene>
    <name evidence="2" type="ORF">TCM_041839</name>
</gene>
<organism evidence="2 3">
    <name type="scientific">Theobroma cacao</name>
    <name type="common">Cacao</name>
    <name type="synonym">Cocoa</name>
    <dbReference type="NCBI Taxonomy" id="3641"/>
    <lineage>
        <taxon>Eukaryota</taxon>
        <taxon>Viridiplantae</taxon>
        <taxon>Streptophyta</taxon>
        <taxon>Embryophyta</taxon>
        <taxon>Tracheophyta</taxon>
        <taxon>Spermatophyta</taxon>
        <taxon>Magnoliopsida</taxon>
        <taxon>eudicotyledons</taxon>
        <taxon>Gunneridae</taxon>
        <taxon>Pentapetalae</taxon>
        <taxon>rosids</taxon>
        <taxon>malvids</taxon>
        <taxon>Malvales</taxon>
        <taxon>Malvaceae</taxon>
        <taxon>Byttnerioideae</taxon>
        <taxon>Theobroma</taxon>
    </lineage>
</organism>
<dbReference type="AlphaFoldDB" id="A0A061GXV8"/>
<evidence type="ECO:0000256" key="1">
    <source>
        <dbReference type="SAM" id="Phobius"/>
    </source>
</evidence>
<dbReference type="Gramene" id="EOY34037">
    <property type="protein sequence ID" value="EOY34037"/>
    <property type="gene ID" value="TCM_041839"/>
</dbReference>
<keyword evidence="3" id="KW-1185">Reference proteome</keyword>
<reference evidence="2 3" key="1">
    <citation type="journal article" date="2013" name="Genome Biol.">
        <title>The genome sequence of the most widely cultivated cacao type and its use to identify candidate genes regulating pod color.</title>
        <authorList>
            <person name="Motamayor J.C."/>
            <person name="Mockaitis K."/>
            <person name="Schmutz J."/>
            <person name="Haiminen N."/>
            <person name="Iii D.L."/>
            <person name="Cornejo O."/>
            <person name="Findley S.D."/>
            <person name="Zheng P."/>
            <person name="Utro F."/>
            <person name="Royaert S."/>
            <person name="Saski C."/>
            <person name="Jenkins J."/>
            <person name="Podicheti R."/>
            <person name="Zhao M."/>
            <person name="Scheffler B.E."/>
            <person name="Stack J.C."/>
            <person name="Feltus F.A."/>
            <person name="Mustiga G.M."/>
            <person name="Amores F."/>
            <person name="Phillips W."/>
            <person name="Marelli J.P."/>
            <person name="May G.D."/>
            <person name="Shapiro H."/>
            <person name="Ma J."/>
            <person name="Bustamante C.D."/>
            <person name="Schnell R.J."/>
            <person name="Main D."/>
            <person name="Gilbert D."/>
            <person name="Parida L."/>
            <person name="Kuhn D.N."/>
        </authorList>
    </citation>
    <scope>NUCLEOTIDE SEQUENCE [LARGE SCALE GENOMIC DNA]</scope>
    <source>
        <strain evidence="3">cv. Matina 1-6</strain>
    </source>
</reference>
<accession>A0A061GXV8</accession>
<sequence length="74" mass="9069">MSWTTAWEWILQGFAFVRAAVLFTVWLYYELERRERHRLDRKERELEGCNQTTKQASTSSNLGWYHRCLRESRN</sequence>
<feature type="transmembrane region" description="Helical" evidence="1">
    <location>
        <begin position="6"/>
        <end position="29"/>
    </location>
</feature>
<name>A0A061GXV8_THECC</name>
<keyword evidence="1" id="KW-1133">Transmembrane helix</keyword>
<dbReference type="HOGENOM" id="CLU_2692813_0_0_1"/>
<dbReference type="InParanoid" id="A0A061GXV8"/>
<proteinExistence type="predicted"/>
<keyword evidence="1" id="KW-0812">Transmembrane</keyword>
<keyword evidence="1" id="KW-0472">Membrane</keyword>
<evidence type="ECO:0000313" key="2">
    <source>
        <dbReference type="EMBL" id="EOY34037.1"/>
    </source>
</evidence>
<dbReference type="Proteomes" id="UP000026915">
    <property type="component" value="Chromosome 9"/>
</dbReference>
<protein>
    <submittedName>
        <fullName evidence="2">Uncharacterized protein</fullName>
    </submittedName>
</protein>